<dbReference type="InterPro" id="IPR029063">
    <property type="entry name" value="SAM-dependent_MTases_sf"/>
</dbReference>
<keyword evidence="1" id="KW-0596">Phosphopantetheine</keyword>
<dbReference type="PANTHER" id="PTHR43775">
    <property type="entry name" value="FATTY ACID SYNTHASE"/>
    <property type="match status" value="1"/>
</dbReference>
<dbReference type="Gene3D" id="3.10.129.110">
    <property type="entry name" value="Polyketide synthase dehydratase"/>
    <property type="match status" value="1"/>
</dbReference>
<organism evidence="12 13">
    <name type="scientific">Trichonephila clavata</name>
    <name type="common">Joro spider</name>
    <name type="synonym">Nephila clavata</name>
    <dbReference type="NCBI Taxonomy" id="2740835"/>
    <lineage>
        <taxon>Eukaryota</taxon>
        <taxon>Metazoa</taxon>
        <taxon>Ecdysozoa</taxon>
        <taxon>Arthropoda</taxon>
        <taxon>Chelicerata</taxon>
        <taxon>Arachnida</taxon>
        <taxon>Araneae</taxon>
        <taxon>Araneomorphae</taxon>
        <taxon>Entelegynae</taxon>
        <taxon>Araneoidea</taxon>
        <taxon>Nephilidae</taxon>
        <taxon>Trichonephila</taxon>
    </lineage>
</organism>
<keyword evidence="5" id="KW-0276">Fatty acid metabolism</keyword>
<dbReference type="InterPro" id="IPR050091">
    <property type="entry name" value="PKS_NRPS_Biosynth_Enz"/>
</dbReference>
<dbReference type="FunFam" id="3.40.50.720:FF:000209">
    <property type="entry name" value="Polyketide synthase Pks12"/>
    <property type="match status" value="1"/>
</dbReference>
<evidence type="ECO:0000259" key="11">
    <source>
        <dbReference type="SMART" id="SM00829"/>
    </source>
</evidence>
<dbReference type="InterPro" id="IPR011032">
    <property type="entry name" value="GroES-like_sf"/>
</dbReference>
<dbReference type="Proteomes" id="UP000887116">
    <property type="component" value="Unassembled WGS sequence"/>
</dbReference>
<keyword evidence="3" id="KW-0597">Phosphoprotein</keyword>
<name>A0A8X6I2L4_TRICU</name>
<dbReference type="PANTHER" id="PTHR43775:SF7">
    <property type="entry name" value="FATTY ACID SYNTHASE"/>
    <property type="match status" value="1"/>
</dbReference>
<evidence type="ECO:0000313" key="12">
    <source>
        <dbReference type="EMBL" id="GFQ69735.1"/>
    </source>
</evidence>
<evidence type="ECO:0000256" key="10">
    <source>
        <dbReference type="ARBA" id="ARBA00023268"/>
    </source>
</evidence>
<keyword evidence="9" id="KW-0275">Fatty acid biosynthesis</keyword>
<keyword evidence="2" id="KW-0444">Lipid biosynthesis</keyword>
<dbReference type="InterPro" id="IPR020843">
    <property type="entry name" value="ER"/>
</dbReference>
<reference evidence="12" key="1">
    <citation type="submission" date="2020-07" db="EMBL/GenBank/DDBJ databases">
        <title>Multicomponent nature underlies the extraordinary mechanical properties of spider dragline silk.</title>
        <authorList>
            <person name="Kono N."/>
            <person name="Nakamura H."/>
            <person name="Mori M."/>
            <person name="Yoshida Y."/>
            <person name="Ohtoshi R."/>
            <person name="Malay A.D."/>
            <person name="Moran D.A.P."/>
            <person name="Tomita M."/>
            <person name="Numata K."/>
            <person name="Arakawa K."/>
        </authorList>
    </citation>
    <scope>NUCLEOTIDE SEQUENCE</scope>
</reference>
<gene>
    <name evidence="12" type="primary">FASN</name>
    <name evidence="12" type="ORF">TNCT_526001</name>
</gene>
<dbReference type="OrthoDB" id="6504497at2759"/>
<dbReference type="CDD" id="cd05195">
    <property type="entry name" value="enoyl_red"/>
    <property type="match status" value="1"/>
</dbReference>
<evidence type="ECO:0000256" key="5">
    <source>
        <dbReference type="ARBA" id="ARBA00022832"/>
    </source>
</evidence>
<evidence type="ECO:0000256" key="6">
    <source>
        <dbReference type="ARBA" id="ARBA00022857"/>
    </source>
</evidence>
<proteinExistence type="predicted"/>
<keyword evidence="10" id="KW-0511">Multifunctional enzyme</keyword>
<dbReference type="InterPro" id="IPR036291">
    <property type="entry name" value="NAD(P)-bd_dom_sf"/>
</dbReference>
<keyword evidence="4" id="KW-0808">Transferase</keyword>
<evidence type="ECO:0000256" key="9">
    <source>
        <dbReference type="ARBA" id="ARBA00023160"/>
    </source>
</evidence>
<dbReference type="EMBL" id="BMAO01010828">
    <property type="protein sequence ID" value="GFQ69735.1"/>
    <property type="molecule type" value="Genomic_DNA"/>
</dbReference>
<dbReference type="Pfam" id="PF21149">
    <property type="entry name" value="FAS_pseudo-KR"/>
    <property type="match status" value="1"/>
</dbReference>
<dbReference type="Gene3D" id="3.40.50.150">
    <property type="entry name" value="Vaccinia Virus protein VP39"/>
    <property type="match status" value="1"/>
</dbReference>
<evidence type="ECO:0000313" key="13">
    <source>
        <dbReference type="Proteomes" id="UP000887116"/>
    </source>
</evidence>
<dbReference type="SUPFAM" id="SSF50129">
    <property type="entry name" value="GroES-like"/>
    <property type="match status" value="1"/>
</dbReference>
<feature type="domain" description="Enoyl reductase (ER)" evidence="11">
    <location>
        <begin position="618"/>
        <end position="854"/>
    </location>
</feature>
<evidence type="ECO:0000256" key="7">
    <source>
        <dbReference type="ARBA" id="ARBA00023002"/>
    </source>
</evidence>
<evidence type="ECO:0000256" key="8">
    <source>
        <dbReference type="ARBA" id="ARBA00023098"/>
    </source>
</evidence>
<keyword evidence="7" id="KW-0560">Oxidoreductase</keyword>
<dbReference type="InterPro" id="IPR042104">
    <property type="entry name" value="PKS_dehydratase_sf"/>
</dbReference>
<dbReference type="GO" id="GO:0006633">
    <property type="term" value="P:fatty acid biosynthetic process"/>
    <property type="evidence" value="ECO:0007669"/>
    <property type="project" value="UniProtKB-KW"/>
</dbReference>
<dbReference type="Gene3D" id="3.90.180.10">
    <property type="entry name" value="Medium-chain alcohol dehydrogenases, catalytic domain"/>
    <property type="match status" value="1"/>
</dbReference>
<protein>
    <submittedName>
        <fullName evidence="12">Fatty acid synthase</fullName>
    </submittedName>
</protein>
<dbReference type="InterPro" id="IPR013149">
    <property type="entry name" value="ADH-like_C"/>
</dbReference>
<keyword evidence="6" id="KW-0521">NADP</keyword>
<evidence type="ECO:0000256" key="1">
    <source>
        <dbReference type="ARBA" id="ARBA00022450"/>
    </source>
</evidence>
<evidence type="ECO:0000256" key="3">
    <source>
        <dbReference type="ARBA" id="ARBA00022553"/>
    </source>
</evidence>
<dbReference type="AlphaFoldDB" id="A0A8X6I2L4"/>
<sequence length="854" mass="96916">MYFLFLEKTTFAVYITYIGRKFEICEGGSIVCTGRVNILEETERKDLTKCFKNEGIKNLQLNASDVYKEYKLRGYEYGPEFQGIIRADLEGNKSLLKWTGKWVVFLDSLVQPILLNYTERALGLPTRIQKISIDPIFHKTFVEKSLKEYQGVPAFQDKNTQKLTSGGIEFKNVNVEFIHQNPNREIPLLEEYHFVPYHEENTLSNSNEKTLIKYNDVCTSVAKTTLEILGKSRDEVSNILQGFADCALTANFVESHTDNHILLKSLCAIMEAATNQDFKRQVENHVNSYLFQRDVDMLSETLVQENPLRGVMDVILENNCSNNLKIVEVSNCSQPLCSKISEVIQKNCVKTNYAIAHSNLDLLDKKCLPPKNISVSSWDPDTSLSFRDIDLLVMKYLICSKEEHTRTLKNALVTIKDGGFVIVLQKTRLVPAEIFLSAVGKTTIPVLSEPDLEQTFKELKLRVICKKSDTLTSTLYLLRKIPVASYEDSVIPIEEGKYEKWVTELKQQITEVIRHPKDPKRIWLVSERANFSGIIGLVNCLRLEPGGSSIRCVFISEGATALPQFNPKLQFYQEIIENDLTMNVFKTNSWGAYTHFKMSEGSRAVETEHAFLNILTRGNLSSLIWMDSPLKYLTQSRDSLLCHVYYASLNFRDVMMATGKLSQNDASMYNWTPGFEIVGRLDNGRRIMCFVQCRGVATTVVADPSLMWDIPDDWTLEEASTVSVAYTTAYYALVMRGRIQKGERVLIHSGSGGVGQAAIAIALYYGCEVFTSVGTNEKREFLKKRFPSLQDRHFCNSRDLSFEKHILSETNGEGVEVILNSLAEEKLKASLNCLAQNGRFLEIGKYDIFKNSTI</sequence>
<dbReference type="Pfam" id="PF00107">
    <property type="entry name" value="ADH_zinc_N"/>
    <property type="match status" value="1"/>
</dbReference>
<keyword evidence="13" id="KW-1185">Reference proteome</keyword>
<accession>A0A8X6I2L4</accession>
<evidence type="ECO:0000256" key="4">
    <source>
        <dbReference type="ARBA" id="ARBA00022679"/>
    </source>
</evidence>
<feature type="non-terminal residue" evidence="12">
    <location>
        <position position="854"/>
    </location>
</feature>
<comment type="caution">
    <text evidence="12">The sequence shown here is derived from an EMBL/GenBank/DDBJ whole genome shotgun (WGS) entry which is preliminary data.</text>
</comment>
<dbReference type="SUPFAM" id="SSF51735">
    <property type="entry name" value="NAD(P)-binding Rossmann-fold domains"/>
    <property type="match status" value="1"/>
</dbReference>
<evidence type="ECO:0000256" key="2">
    <source>
        <dbReference type="ARBA" id="ARBA00022516"/>
    </source>
</evidence>
<dbReference type="GO" id="GO:0004312">
    <property type="term" value="F:fatty acid synthase activity"/>
    <property type="evidence" value="ECO:0007669"/>
    <property type="project" value="TreeGrafter"/>
</dbReference>
<dbReference type="SMART" id="SM00829">
    <property type="entry name" value="PKS_ER"/>
    <property type="match status" value="1"/>
</dbReference>
<dbReference type="Gene3D" id="3.40.50.720">
    <property type="entry name" value="NAD(P)-binding Rossmann-like Domain"/>
    <property type="match status" value="1"/>
</dbReference>
<keyword evidence="8" id="KW-0443">Lipid metabolism</keyword>
<dbReference type="InterPro" id="IPR049391">
    <property type="entry name" value="FAS_pseudo-KR"/>
</dbReference>
<dbReference type="GO" id="GO:0016491">
    <property type="term" value="F:oxidoreductase activity"/>
    <property type="evidence" value="ECO:0007669"/>
    <property type="project" value="UniProtKB-KW"/>
</dbReference>